<protein>
    <submittedName>
        <fullName evidence="1">Uncharacterized protein</fullName>
    </submittedName>
</protein>
<sequence>MKKENNEVHAPPCIFLISSVSARAFKSKTMVDRDQMSGRLSSTSSRLSPSQLDFSAVNIDQRFVKAAGGPKTL</sequence>
<keyword evidence="2" id="KW-1185">Reference proteome</keyword>
<dbReference type="EMBL" id="JXTC01000041">
    <property type="protein sequence ID" value="PON95966.1"/>
    <property type="molecule type" value="Genomic_DNA"/>
</dbReference>
<evidence type="ECO:0000313" key="2">
    <source>
        <dbReference type="Proteomes" id="UP000237000"/>
    </source>
</evidence>
<name>A0A2P5FDX6_TREOI</name>
<proteinExistence type="predicted"/>
<dbReference type="Proteomes" id="UP000237000">
    <property type="component" value="Unassembled WGS sequence"/>
</dbReference>
<accession>A0A2P5FDX6</accession>
<organism evidence="1 2">
    <name type="scientific">Trema orientale</name>
    <name type="common">Charcoal tree</name>
    <name type="synonym">Celtis orientalis</name>
    <dbReference type="NCBI Taxonomy" id="63057"/>
    <lineage>
        <taxon>Eukaryota</taxon>
        <taxon>Viridiplantae</taxon>
        <taxon>Streptophyta</taxon>
        <taxon>Embryophyta</taxon>
        <taxon>Tracheophyta</taxon>
        <taxon>Spermatophyta</taxon>
        <taxon>Magnoliopsida</taxon>
        <taxon>eudicotyledons</taxon>
        <taxon>Gunneridae</taxon>
        <taxon>Pentapetalae</taxon>
        <taxon>rosids</taxon>
        <taxon>fabids</taxon>
        <taxon>Rosales</taxon>
        <taxon>Cannabaceae</taxon>
        <taxon>Trema</taxon>
    </lineage>
</organism>
<comment type="caution">
    <text evidence="1">The sequence shown here is derived from an EMBL/GenBank/DDBJ whole genome shotgun (WGS) entry which is preliminary data.</text>
</comment>
<reference evidence="2" key="1">
    <citation type="submission" date="2016-06" db="EMBL/GenBank/DDBJ databases">
        <title>Parallel loss of symbiosis genes in relatives of nitrogen-fixing non-legume Parasponia.</title>
        <authorList>
            <person name="Van Velzen R."/>
            <person name="Holmer R."/>
            <person name="Bu F."/>
            <person name="Rutten L."/>
            <person name="Van Zeijl A."/>
            <person name="Liu W."/>
            <person name="Santuari L."/>
            <person name="Cao Q."/>
            <person name="Sharma T."/>
            <person name="Shen D."/>
            <person name="Roswanjaya Y."/>
            <person name="Wardhani T."/>
            <person name="Kalhor M.S."/>
            <person name="Jansen J."/>
            <person name="Van den Hoogen J."/>
            <person name="Gungor B."/>
            <person name="Hartog M."/>
            <person name="Hontelez J."/>
            <person name="Verver J."/>
            <person name="Yang W.-C."/>
            <person name="Schijlen E."/>
            <person name="Repin R."/>
            <person name="Schilthuizen M."/>
            <person name="Schranz E."/>
            <person name="Heidstra R."/>
            <person name="Miyata K."/>
            <person name="Fedorova E."/>
            <person name="Kohlen W."/>
            <person name="Bisseling T."/>
            <person name="Smit S."/>
            <person name="Geurts R."/>
        </authorList>
    </citation>
    <scope>NUCLEOTIDE SEQUENCE [LARGE SCALE GENOMIC DNA]</scope>
    <source>
        <strain evidence="2">cv. RG33-2</strain>
    </source>
</reference>
<evidence type="ECO:0000313" key="1">
    <source>
        <dbReference type="EMBL" id="PON95966.1"/>
    </source>
</evidence>
<dbReference type="AlphaFoldDB" id="A0A2P5FDX6"/>
<dbReference type="InParanoid" id="A0A2P5FDX6"/>
<gene>
    <name evidence="1" type="ORF">TorRG33x02_082140</name>
</gene>